<accession>A0A644YGM8</accession>
<evidence type="ECO:0000313" key="2">
    <source>
        <dbReference type="EMBL" id="MPM27762.1"/>
    </source>
</evidence>
<evidence type="ECO:0000256" key="1">
    <source>
        <dbReference type="SAM" id="Phobius"/>
    </source>
</evidence>
<keyword evidence="1" id="KW-0472">Membrane</keyword>
<dbReference type="AlphaFoldDB" id="A0A644YGM8"/>
<dbReference type="EMBL" id="VSSQ01005081">
    <property type="protein sequence ID" value="MPM27762.1"/>
    <property type="molecule type" value="Genomic_DNA"/>
</dbReference>
<protein>
    <submittedName>
        <fullName evidence="2">Uncharacterized protein</fullName>
    </submittedName>
</protein>
<feature type="transmembrane region" description="Helical" evidence="1">
    <location>
        <begin position="23"/>
        <end position="42"/>
    </location>
</feature>
<reference evidence="2" key="1">
    <citation type="submission" date="2019-08" db="EMBL/GenBank/DDBJ databases">
        <authorList>
            <person name="Kucharzyk K."/>
            <person name="Murdoch R.W."/>
            <person name="Higgins S."/>
            <person name="Loffler F."/>
        </authorList>
    </citation>
    <scope>NUCLEOTIDE SEQUENCE</scope>
</reference>
<organism evidence="2">
    <name type="scientific">bioreactor metagenome</name>
    <dbReference type="NCBI Taxonomy" id="1076179"/>
    <lineage>
        <taxon>unclassified sequences</taxon>
        <taxon>metagenomes</taxon>
        <taxon>ecological metagenomes</taxon>
    </lineage>
</organism>
<feature type="transmembrane region" description="Helical" evidence="1">
    <location>
        <begin position="63"/>
        <end position="84"/>
    </location>
</feature>
<proteinExistence type="predicted"/>
<comment type="caution">
    <text evidence="2">The sequence shown here is derived from an EMBL/GenBank/DDBJ whole genome shotgun (WGS) entry which is preliminary data.</text>
</comment>
<keyword evidence="1" id="KW-1133">Transmembrane helix</keyword>
<name>A0A644YGM8_9ZZZZ</name>
<sequence>MFFLSMQSYGEKAHLTCIVHRKIPMHMVLYIIFHVYIAYNIIDLTISSCYTPLINTEELMKRTIIAILIILLAFTFSLSARSFAPFLETEQGTIALLHHTYQNGNAYDPAREFDFIAQGGQDNIYPFSRYTVGATVNEKHRVWFTYQPLRLETAVNFQEEVNIGNQKFAAGNTPQAMELTYSFPFYRGTYTYDLLGKYEQAYLGVGLALQIRNASIQFKAVDGSALYVSQNVGLVPALAIYSEYRFPFGLTLSADIAGSYANLAYINGADYAFEGSILDASLRMSYAVQEDLSLFANARFFGGTSNGTSKAGGETWTESEQKYTKNNIASLTFSAGLTYQL</sequence>
<gene>
    <name evidence="2" type="ORF">SDC9_74276</name>
</gene>
<keyword evidence="1" id="KW-0812">Transmembrane</keyword>